<dbReference type="Proteomes" id="UP000674938">
    <property type="component" value="Unassembled WGS sequence"/>
</dbReference>
<organism evidence="1 2">
    <name type="scientific">Vagococcus allomyrinae</name>
    <dbReference type="NCBI Taxonomy" id="2794353"/>
    <lineage>
        <taxon>Bacteria</taxon>
        <taxon>Bacillati</taxon>
        <taxon>Bacillota</taxon>
        <taxon>Bacilli</taxon>
        <taxon>Lactobacillales</taxon>
        <taxon>Enterococcaceae</taxon>
        <taxon>Vagococcus</taxon>
    </lineage>
</organism>
<reference evidence="1" key="1">
    <citation type="submission" date="2020-12" db="EMBL/GenBank/DDBJ databases">
        <title>Vagococcus allomyrinae sp. nov. and Enterococcus lavae sp. nov., isolated from the larvae of Allomyrina dichotoma.</title>
        <authorList>
            <person name="Lee S.D."/>
        </authorList>
    </citation>
    <scope>NUCLEOTIDE SEQUENCE</scope>
    <source>
        <strain evidence="1">BWB3-3</strain>
    </source>
</reference>
<dbReference type="InterPro" id="IPR016181">
    <property type="entry name" value="Acyl_CoA_acyltransferase"/>
</dbReference>
<keyword evidence="2" id="KW-1185">Reference proteome</keyword>
<proteinExistence type="predicted"/>
<comment type="caution">
    <text evidence="1">The sequence shown here is derived from an EMBL/GenBank/DDBJ whole genome shotgun (WGS) entry which is preliminary data.</text>
</comment>
<evidence type="ECO:0000313" key="1">
    <source>
        <dbReference type="EMBL" id="MBP1042677.1"/>
    </source>
</evidence>
<accession>A0A940PDP8</accession>
<protein>
    <submittedName>
        <fullName evidence="1">GNAT family N-acetyltransferase</fullName>
    </submittedName>
</protein>
<gene>
    <name evidence="1" type="ORF">I6N95_16795</name>
</gene>
<evidence type="ECO:0000313" key="2">
    <source>
        <dbReference type="Proteomes" id="UP000674938"/>
    </source>
</evidence>
<dbReference type="Gene3D" id="3.40.630.30">
    <property type="match status" value="1"/>
</dbReference>
<name>A0A940PDP8_9ENTE</name>
<sequence length="105" mass="12074">MLKIMIFVALLKGTINRILSYYEEYSQVAYLATFAVKSSRKRNNIGQKLVEILRQVLESKGYNGTRGVAREEGVLLYKKCKFEIVSDPVMNASLEMIDFKMVCRI</sequence>
<dbReference type="RefSeq" id="WP_209530070.1">
    <property type="nucleotide sequence ID" value="NZ_JAEEGA010000011.1"/>
</dbReference>
<dbReference type="SUPFAM" id="SSF55729">
    <property type="entry name" value="Acyl-CoA N-acyltransferases (Nat)"/>
    <property type="match status" value="1"/>
</dbReference>
<dbReference type="EMBL" id="JAEEGA010000011">
    <property type="protein sequence ID" value="MBP1042677.1"/>
    <property type="molecule type" value="Genomic_DNA"/>
</dbReference>
<dbReference type="AlphaFoldDB" id="A0A940PDP8"/>